<proteinExistence type="predicted"/>
<gene>
    <name evidence="3" type="primary">aztD</name>
    <name evidence="3" type="ORF">MU0053_002177</name>
</gene>
<dbReference type="NCBIfam" id="NF038015">
    <property type="entry name" value="AztD"/>
    <property type="match status" value="1"/>
</dbReference>
<accession>A0ABM9LPA1</accession>
<evidence type="ECO:0000256" key="1">
    <source>
        <dbReference type="SAM" id="MobiDB-lite"/>
    </source>
</evidence>
<keyword evidence="4" id="KW-1185">Reference proteome</keyword>
<dbReference type="Proteomes" id="UP001190465">
    <property type="component" value="Chromosome"/>
</dbReference>
<feature type="chain" id="PRO_5046693398" evidence="2">
    <location>
        <begin position="18"/>
        <end position="409"/>
    </location>
</feature>
<dbReference type="PROSITE" id="PS51257">
    <property type="entry name" value="PROKAR_LIPOPROTEIN"/>
    <property type="match status" value="1"/>
</dbReference>
<evidence type="ECO:0000313" key="4">
    <source>
        <dbReference type="Proteomes" id="UP001190465"/>
    </source>
</evidence>
<dbReference type="SUPFAM" id="SSF50969">
    <property type="entry name" value="YVTN repeat-like/Quinoprotein amine dehydrogenase"/>
    <property type="match status" value="1"/>
</dbReference>
<keyword evidence="2" id="KW-0732">Signal</keyword>
<protein>
    <submittedName>
        <fullName evidence="3">Zinc metallochaperone AztD</fullName>
    </submittedName>
</protein>
<sequence>MVTSKRLVAALSVTVLAVGCGSGGQSGEVATEPAPVPRAAEQSVPTPRLVLSYDGGLLVLDATTLDQVADLPIPGFVRLNSAHNGRHILVSQSDGFAVFDTGTWTEAHGDHGHHYTAAPSLTEVRFGGDKPGHVVAYDGRLTLFSDGTGDVEVVDAKDLLDRAVDVEATAVTTTEPHHGVAVARADGSVVHSVGDSEYRSGIAILNPAGRKIAGSNQCPGLHGEATAAEGVITFGCQDGALLVRGNEIQKVRSPDPYGRIGNLAGSAASPVVLGDYKTDADAELERPQQFALIDSATGELRVVPLETSYSFRSLARGPEGEAVILGTDGALHVFEPSTGTRTGRIEVIDGWTEPDEWQSPMPNLYLQGGTAYVSDPRARRLVAVDLATGRLLAETSLEEPPIELTGVLG</sequence>
<reference evidence="3 4" key="1">
    <citation type="submission" date="2023-08" db="EMBL/GenBank/DDBJ databases">
        <authorList>
            <person name="Folkvardsen B D."/>
            <person name="Norman A."/>
        </authorList>
    </citation>
    <scope>NUCLEOTIDE SEQUENCE [LARGE SCALE GENOMIC DNA]</scope>
    <source>
        <strain evidence="3 4">Mu0053</strain>
    </source>
</reference>
<feature type="region of interest" description="Disordered" evidence="1">
    <location>
        <begin position="22"/>
        <end position="41"/>
    </location>
</feature>
<feature type="signal peptide" evidence="2">
    <location>
        <begin position="1"/>
        <end position="17"/>
    </location>
</feature>
<evidence type="ECO:0000256" key="2">
    <source>
        <dbReference type="SAM" id="SignalP"/>
    </source>
</evidence>
<name>A0ABM9LPA1_9MYCO</name>
<dbReference type="InterPro" id="IPR047697">
    <property type="entry name" value="AztD-like"/>
</dbReference>
<dbReference type="Gene3D" id="2.130.10.10">
    <property type="entry name" value="YVTN repeat-like/Quinoprotein amine dehydrogenase"/>
    <property type="match status" value="1"/>
</dbReference>
<dbReference type="EMBL" id="OY726397">
    <property type="protein sequence ID" value="CAJ1502421.1"/>
    <property type="molecule type" value="Genomic_DNA"/>
</dbReference>
<dbReference type="InterPro" id="IPR015943">
    <property type="entry name" value="WD40/YVTN_repeat-like_dom_sf"/>
</dbReference>
<organism evidence="3 4">
    <name type="scientific">[Mycobacterium] burgundiense</name>
    <dbReference type="NCBI Taxonomy" id="3064286"/>
    <lineage>
        <taxon>Bacteria</taxon>
        <taxon>Bacillati</taxon>
        <taxon>Actinomycetota</taxon>
        <taxon>Actinomycetes</taxon>
        <taxon>Mycobacteriales</taxon>
        <taxon>Mycobacteriaceae</taxon>
        <taxon>Mycolicibacterium</taxon>
    </lineage>
</organism>
<dbReference type="InterPro" id="IPR011044">
    <property type="entry name" value="Quino_amine_DH_bsu"/>
</dbReference>
<dbReference type="RefSeq" id="WP_308482330.1">
    <property type="nucleotide sequence ID" value="NZ_OY726397.1"/>
</dbReference>
<evidence type="ECO:0000313" key="3">
    <source>
        <dbReference type="EMBL" id="CAJ1502421.1"/>
    </source>
</evidence>